<dbReference type="AlphaFoldDB" id="A0AAN9HR28"/>
<gene>
    <name evidence="3" type="ORF">RIF29_40873</name>
</gene>
<protein>
    <recommendedName>
        <fullName evidence="2">Replication protein A 70 kDa DNA-binding subunit B/D first OB fold domain-containing protein</fullName>
    </recommendedName>
</protein>
<evidence type="ECO:0000313" key="4">
    <source>
        <dbReference type="Proteomes" id="UP001372338"/>
    </source>
</evidence>
<accession>A0AAN9HR28</accession>
<feature type="region of interest" description="Disordered" evidence="1">
    <location>
        <begin position="234"/>
        <end position="258"/>
    </location>
</feature>
<name>A0AAN9HR28_CROPI</name>
<organism evidence="3 4">
    <name type="scientific">Crotalaria pallida</name>
    <name type="common">Smooth rattlebox</name>
    <name type="synonym">Crotalaria striata</name>
    <dbReference type="NCBI Taxonomy" id="3830"/>
    <lineage>
        <taxon>Eukaryota</taxon>
        <taxon>Viridiplantae</taxon>
        <taxon>Streptophyta</taxon>
        <taxon>Embryophyta</taxon>
        <taxon>Tracheophyta</taxon>
        <taxon>Spermatophyta</taxon>
        <taxon>Magnoliopsida</taxon>
        <taxon>eudicotyledons</taxon>
        <taxon>Gunneridae</taxon>
        <taxon>Pentapetalae</taxon>
        <taxon>rosids</taxon>
        <taxon>fabids</taxon>
        <taxon>Fabales</taxon>
        <taxon>Fabaceae</taxon>
        <taxon>Papilionoideae</taxon>
        <taxon>50 kb inversion clade</taxon>
        <taxon>genistoids sensu lato</taxon>
        <taxon>core genistoids</taxon>
        <taxon>Crotalarieae</taxon>
        <taxon>Crotalaria</taxon>
    </lineage>
</organism>
<dbReference type="CDD" id="cd04480">
    <property type="entry name" value="RPA1_DBD_A_like"/>
    <property type="match status" value="1"/>
</dbReference>
<dbReference type="InterPro" id="IPR012340">
    <property type="entry name" value="NA-bd_OB-fold"/>
</dbReference>
<dbReference type="EMBL" id="JAYWIO010000008">
    <property type="protein sequence ID" value="KAK7246016.1"/>
    <property type="molecule type" value="Genomic_DNA"/>
</dbReference>
<dbReference type="Pfam" id="PF02721">
    <property type="entry name" value="DUF223"/>
    <property type="match status" value="1"/>
</dbReference>
<dbReference type="PANTHER" id="PTHR47165">
    <property type="entry name" value="OS03G0429900 PROTEIN"/>
    <property type="match status" value="1"/>
</dbReference>
<proteinExistence type="predicted"/>
<evidence type="ECO:0000259" key="2">
    <source>
        <dbReference type="Pfam" id="PF02721"/>
    </source>
</evidence>
<evidence type="ECO:0000256" key="1">
    <source>
        <dbReference type="SAM" id="MobiDB-lite"/>
    </source>
</evidence>
<feature type="domain" description="Replication protein A 70 kDa DNA-binding subunit B/D first OB fold" evidence="2">
    <location>
        <begin position="5"/>
        <end position="106"/>
    </location>
</feature>
<dbReference type="PANTHER" id="PTHR47165:SF4">
    <property type="entry name" value="OS03G0429900 PROTEIN"/>
    <property type="match status" value="1"/>
</dbReference>
<dbReference type="Proteomes" id="UP001372338">
    <property type="component" value="Unassembled WGS sequence"/>
</dbReference>
<evidence type="ECO:0000313" key="3">
    <source>
        <dbReference type="EMBL" id="KAK7246016.1"/>
    </source>
</evidence>
<dbReference type="InterPro" id="IPR003871">
    <property type="entry name" value="RFA1B/D_OB_1st"/>
</dbReference>
<keyword evidence="4" id="KW-1185">Reference proteome</keyword>
<reference evidence="3 4" key="1">
    <citation type="submission" date="2024-01" db="EMBL/GenBank/DDBJ databases">
        <title>The genomes of 5 underutilized Papilionoideae crops provide insights into root nodulation and disease resistanc.</title>
        <authorList>
            <person name="Yuan L."/>
        </authorList>
    </citation>
    <scope>NUCLEOTIDE SEQUENCE [LARGE SCALE GENOMIC DNA]</scope>
    <source>
        <strain evidence="3">ZHUSHIDOU_FW_LH</strain>
        <tissue evidence="3">Leaf</tissue>
    </source>
</reference>
<dbReference type="Gene3D" id="2.40.50.140">
    <property type="entry name" value="Nucleic acid-binding proteins"/>
    <property type="match status" value="2"/>
</dbReference>
<sequence>MVMCFVSDLKPGREVRTLQVKVHRCWDVNPKGKLMCINMVLIDKKGDKIQGTINDPDAMKKHGKNLQEGKVIQISKFGVGPSTLPFRPAKNPNRINIYFGTKIENCVEDIQCADFEFVSFEEISLDTNLEETLKDVIGVVKEYGSLEPYQYQGEVGLKIMLILSNERKGNTLPFIFFKDDSQTVFDFVTGSDQPKVIAIQLAKVSTFRGQLLEFLAILTFYYVDIIMEVRGRDHHDPPQISQPSTTSPLQELNPVSQDVGRGFGPNKRGWVVDGLIA</sequence>
<comment type="caution">
    <text evidence="3">The sequence shown here is derived from an EMBL/GenBank/DDBJ whole genome shotgun (WGS) entry which is preliminary data.</text>
</comment>
<dbReference type="SUPFAM" id="SSF50249">
    <property type="entry name" value="Nucleic acid-binding proteins"/>
    <property type="match status" value="1"/>
</dbReference>
<feature type="compositionally biased region" description="Low complexity" evidence="1">
    <location>
        <begin position="238"/>
        <end position="248"/>
    </location>
</feature>